<evidence type="ECO:0000256" key="1">
    <source>
        <dbReference type="SAM" id="Phobius"/>
    </source>
</evidence>
<protein>
    <submittedName>
        <fullName evidence="2">Uncharacterized protein</fullName>
    </submittedName>
</protein>
<dbReference type="AlphaFoldDB" id="A0A934T2G0"/>
<keyword evidence="3" id="KW-1185">Reference proteome</keyword>
<dbReference type="RefSeq" id="WP_200596534.1">
    <property type="nucleotide sequence ID" value="NZ_JAEPBG010000015.1"/>
</dbReference>
<keyword evidence="1" id="KW-1133">Transmembrane helix</keyword>
<keyword evidence="1" id="KW-0812">Transmembrane</keyword>
<organism evidence="2 3">
    <name type="scientific">Noviherbaspirillum pedocola</name>
    <dbReference type="NCBI Taxonomy" id="2801341"/>
    <lineage>
        <taxon>Bacteria</taxon>
        <taxon>Pseudomonadati</taxon>
        <taxon>Pseudomonadota</taxon>
        <taxon>Betaproteobacteria</taxon>
        <taxon>Burkholderiales</taxon>
        <taxon>Oxalobacteraceae</taxon>
        <taxon>Noviherbaspirillum</taxon>
    </lineage>
</organism>
<reference evidence="2" key="1">
    <citation type="submission" date="2021-01" db="EMBL/GenBank/DDBJ databases">
        <title>Genome sequence of strain Noviherbaspirillum sp. DKR-6.</title>
        <authorList>
            <person name="Chaudhary D.K."/>
        </authorList>
    </citation>
    <scope>NUCLEOTIDE SEQUENCE</scope>
    <source>
        <strain evidence="2">DKR-6</strain>
    </source>
</reference>
<sequence length="106" mass="11949">MAHQKKNEPLWKVLVLVLAHIAVATVWFIGIGMGAYVLSIFVEWLAGETHVSKFIIKALEGLENFVAVLDILLYAVYLLTSIKREIMEFFNNEDDNDSGTGEHREG</sequence>
<evidence type="ECO:0000313" key="2">
    <source>
        <dbReference type="EMBL" id="MBK4737879.1"/>
    </source>
</evidence>
<dbReference type="Proteomes" id="UP000622890">
    <property type="component" value="Unassembled WGS sequence"/>
</dbReference>
<name>A0A934T2G0_9BURK</name>
<feature type="transmembrane region" description="Helical" evidence="1">
    <location>
        <begin position="12"/>
        <end position="42"/>
    </location>
</feature>
<gene>
    <name evidence="2" type="ORF">JJB74_24930</name>
</gene>
<proteinExistence type="predicted"/>
<feature type="transmembrane region" description="Helical" evidence="1">
    <location>
        <begin position="62"/>
        <end position="80"/>
    </location>
</feature>
<dbReference type="EMBL" id="JAEPBG010000015">
    <property type="protein sequence ID" value="MBK4737879.1"/>
    <property type="molecule type" value="Genomic_DNA"/>
</dbReference>
<keyword evidence="1" id="KW-0472">Membrane</keyword>
<evidence type="ECO:0000313" key="3">
    <source>
        <dbReference type="Proteomes" id="UP000622890"/>
    </source>
</evidence>
<comment type="caution">
    <text evidence="2">The sequence shown here is derived from an EMBL/GenBank/DDBJ whole genome shotgun (WGS) entry which is preliminary data.</text>
</comment>
<accession>A0A934T2G0</accession>